<name>A0A3L7JEC5_9HYPH</name>
<dbReference type="EMBL" id="RCWN01000001">
    <property type="protein sequence ID" value="RLQ87931.1"/>
    <property type="molecule type" value="Genomic_DNA"/>
</dbReference>
<protein>
    <submittedName>
        <fullName evidence="1">Uncharacterized protein</fullName>
    </submittedName>
</protein>
<proteinExistence type="predicted"/>
<sequence length="92" mass="9860">MSLTSYRAAPPRVTNMSGRAGRPALILLPVLQSGALAGGSVPFLWIGRLLSSGSGAGGERYRTEESGPLRMGKGRFRQRVIVMRRQEAGFSV</sequence>
<dbReference type="EMBL" id="RCWN01000001">
    <property type="protein sequence ID" value="RLQ88564.1"/>
    <property type="molecule type" value="Genomic_DNA"/>
</dbReference>
<evidence type="ECO:0000313" key="2">
    <source>
        <dbReference type="EMBL" id="RLQ88564.1"/>
    </source>
</evidence>
<keyword evidence="3" id="KW-1185">Reference proteome</keyword>
<evidence type="ECO:0000313" key="3">
    <source>
        <dbReference type="Proteomes" id="UP000281094"/>
    </source>
</evidence>
<comment type="caution">
    <text evidence="1">The sequence shown here is derived from an EMBL/GenBank/DDBJ whole genome shotgun (WGS) entry which is preliminary data.</text>
</comment>
<evidence type="ECO:0000313" key="1">
    <source>
        <dbReference type="EMBL" id="RLQ87931.1"/>
    </source>
</evidence>
<gene>
    <name evidence="1" type="ORF">D8780_06635</name>
    <name evidence="2" type="ORF">D8780_10435</name>
</gene>
<dbReference type="Proteomes" id="UP000281094">
    <property type="component" value="Unassembled WGS sequence"/>
</dbReference>
<dbReference type="AlphaFoldDB" id="A0A3L7JEC5"/>
<accession>A0A3L7JEC5</accession>
<reference evidence="1 3" key="1">
    <citation type="submission" date="2018-10" db="EMBL/GenBank/DDBJ databases">
        <title>Notoacmeibacter sp. M2BS9Y-3-1, whole genome shotgun sequence.</title>
        <authorList>
            <person name="Tuo L."/>
        </authorList>
    </citation>
    <scope>NUCLEOTIDE SEQUENCE [LARGE SCALE GENOMIC DNA]</scope>
    <source>
        <strain evidence="1 3">M2BS9Y-3-1</strain>
    </source>
</reference>
<organism evidence="1 3">
    <name type="scientific">Notoacmeibacter ruber</name>
    <dbReference type="NCBI Taxonomy" id="2670375"/>
    <lineage>
        <taxon>Bacteria</taxon>
        <taxon>Pseudomonadati</taxon>
        <taxon>Pseudomonadota</taxon>
        <taxon>Alphaproteobacteria</taxon>
        <taxon>Hyphomicrobiales</taxon>
        <taxon>Notoacmeibacteraceae</taxon>
        <taxon>Notoacmeibacter</taxon>
    </lineage>
</organism>